<dbReference type="PANTHER" id="PTHR34978">
    <property type="entry name" value="POSSIBLE SENSOR-TRANSDUCER PROTEIN BLAR"/>
    <property type="match status" value="1"/>
</dbReference>
<feature type="transmembrane region" description="Helical" evidence="8">
    <location>
        <begin position="281"/>
        <end position="306"/>
    </location>
</feature>
<keyword evidence="8" id="KW-1133">Transmembrane helix</keyword>
<accession>A0A3N1HKP5</accession>
<protein>
    <submittedName>
        <fullName evidence="10">Peptidase M48-like protein</fullName>
    </submittedName>
</protein>
<dbReference type="Pfam" id="PF01435">
    <property type="entry name" value="Peptidase_M48"/>
    <property type="match status" value="1"/>
</dbReference>
<feature type="compositionally biased region" description="Basic and acidic residues" evidence="7">
    <location>
        <begin position="257"/>
        <end position="267"/>
    </location>
</feature>
<evidence type="ECO:0000256" key="8">
    <source>
        <dbReference type="SAM" id="Phobius"/>
    </source>
</evidence>
<evidence type="ECO:0000256" key="2">
    <source>
        <dbReference type="ARBA" id="ARBA00022723"/>
    </source>
</evidence>
<dbReference type="PANTHER" id="PTHR34978:SF3">
    <property type="entry name" value="SLR0241 PROTEIN"/>
    <property type="match status" value="1"/>
</dbReference>
<feature type="domain" description="Peptidase M48" evidence="9">
    <location>
        <begin position="121"/>
        <end position="187"/>
    </location>
</feature>
<evidence type="ECO:0000313" key="11">
    <source>
        <dbReference type="Proteomes" id="UP000276232"/>
    </source>
</evidence>
<evidence type="ECO:0000256" key="7">
    <source>
        <dbReference type="SAM" id="MobiDB-lite"/>
    </source>
</evidence>
<keyword evidence="4 6" id="KW-0862">Zinc</keyword>
<evidence type="ECO:0000256" key="5">
    <source>
        <dbReference type="ARBA" id="ARBA00023049"/>
    </source>
</evidence>
<feature type="transmembrane region" description="Helical" evidence="8">
    <location>
        <begin position="72"/>
        <end position="98"/>
    </location>
</feature>
<dbReference type="GO" id="GO:0004222">
    <property type="term" value="F:metalloendopeptidase activity"/>
    <property type="evidence" value="ECO:0007669"/>
    <property type="project" value="InterPro"/>
</dbReference>
<keyword evidence="5 6" id="KW-0482">Metalloprotease</keyword>
<dbReference type="InterPro" id="IPR001915">
    <property type="entry name" value="Peptidase_M48"/>
</dbReference>
<keyword evidence="2" id="KW-0479">Metal-binding</keyword>
<dbReference type="Gene3D" id="3.30.2010.10">
    <property type="entry name" value="Metalloproteases ('zincins'), catalytic domain"/>
    <property type="match status" value="1"/>
</dbReference>
<evidence type="ECO:0000256" key="6">
    <source>
        <dbReference type="RuleBase" id="RU003983"/>
    </source>
</evidence>
<dbReference type="AlphaFoldDB" id="A0A3N1HKP5"/>
<comment type="similarity">
    <text evidence="6">Belongs to the peptidase M48 family.</text>
</comment>
<keyword evidence="1 6" id="KW-0645">Protease</keyword>
<feature type="region of interest" description="Disordered" evidence="7">
    <location>
        <begin position="237"/>
        <end position="272"/>
    </location>
</feature>
<evidence type="ECO:0000313" key="10">
    <source>
        <dbReference type="EMBL" id="ROP42912.1"/>
    </source>
</evidence>
<dbReference type="InParanoid" id="A0A3N1HKP5"/>
<comment type="caution">
    <text evidence="10">The sequence shown here is derived from an EMBL/GenBank/DDBJ whole genome shotgun (WGS) entry which is preliminary data.</text>
</comment>
<evidence type="ECO:0000259" key="9">
    <source>
        <dbReference type="Pfam" id="PF01435"/>
    </source>
</evidence>
<dbReference type="OrthoDB" id="9785340at2"/>
<dbReference type="GO" id="GO:0006508">
    <property type="term" value="P:proteolysis"/>
    <property type="evidence" value="ECO:0007669"/>
    <property type="project" value="UniProtKB-KW"/>
</dbReference>
<name>A0A3N1HKP5_9ACTN</name>
<comment type="cofactor">
    <cofactor evidence="6">
        <name>Zn(2+)</name>
        <dbReference type="ChEBI" id="CHEBI:29105"/>
    </cofactor>
    <text evidence="6">Binds 1 zinc ion per subunit.</text>
</comment>
<keyword evidence="3 6" id="KW-0378">Hydrolase</keyword>
<evidence type="ECO:0000256" key="4">
    <source>
        <dbReference type="ARBA" id="ARBA00022833"/>
    </source>
</evidence>
<organism evidence="10 11">
    <name type="scientific">Pseudokineococcus lusitanus</name>
    <dbReference type="NCBI Taxonomy" id="763993"/>
    <lineage>
        <taxon>Bacteria</taxon>
        <taxon>Bacillati</taxon>
        <taxon>Actinomycetota</taxon>
        <taxon>Actinomycetes</taxon>
        <taxon>Kineosporiales</taxon>
        <taxon>Kineosporiaceae</taxon>
        <taxon>Pseudokineococcus</taxon>
    </lineage>
</organism>
<reference evidence="10 11" key="1">
    <citation type="journal article" date="2015" name="Stand. Genomic Sci.">
        <title>Genomic Encyclopedia of Bacterial and Archaeal Type Strains, Phase III: the genomes of soil and plant-associated and newly described type strains.</title>
        <authorList>
            <person name="Whitman W.B."/>
            <person name="Woyke T."/>
            <person name="Klenk H.P."/>
            <person name="Zhou Y."/>
            <person name="Lilburn T.G."/>
            <person name="Beck B.J."/>
            <person name="De Vos P."/>
            <person name="Vandamme P."/>
            <person name="Eisen J.A."/>
            <person name="Garrity G."/>
            <person name="Hugenholtz P."/>
            <person name="Kyrpides N.C."/>
        </authorList>
    </citation>
    <scope>NUCLEOTIDE SEQUENCE [LARGE SCALE GENOMIC DNA]</scope>
    <source>
        <strain evidence="10 11">CECT 7306</strain>
    </source>
</reference>
<evidence type="ECO:0000256" key="3">
    <source>
        <dbReference type="ARBA" id="ARBA00022801"/>
    </source>
</evidence>
<keyword evidence="11" id="KW-1185">Reference proteome</keyword>
<sequence>MTTLVLGTLGLALSLVVPEVLARARWTARAPGAAVVLWQAVTLASVLSAVGVVLVGPEELVRAAGTGPDVEAWVLVGALLVAAVIVVRLLWSAAGVAVRSRRRRARHADLVDLLGRAEARADLQLPGAAPLRVLDGPLPLAYCLPGRAPRVVVSGAALAELPTDQIRAVLAHEQAHLRARHDLVLESFTAVYRAVPAPLRSRTPLDAVSVLLEMAADDAARARCGAGPLRGALTAMSTDGDLGTDLPAAPTRRGGRAARDPRDDRRRRLERLHRPAPTGGLLRAGVLALAVAVLVLPTVFVVAPWLTRALPTVPLLPGLG</sequence>
<dbReference type="RefSeq" id="WP_123380287.1">
    <property type="nucleotide sequence ID" value="NZ_RJKN01000005.1"/>
</dbReference>
<dbReference type="Proteomes" id="UP000276232">
    <property type="component" value="Unassembled WGS sequence"/>
</dbReference>
<keyword evidence="8" id="KW-0812">Transmembrane</keyword>
<dbReference type="EMBL" id="RJKN01000005">
    <property type="protein sequence ID" value="ROP42912.1"/>
    <property type="molecule type" value="Genomic_DNA"/>
</dbReference>
<proteinExistence type="inferred from homology"/>
<keyword evidence="8" id="KW-0472">Membrane</keyword>
<dbReference type="GO" id="GO:0046872">
    <property type="term" value="F:metal ion binding"/>
    <property type="evidence" value="ECO:0007669"/>
    <property type="project" value="UniProtKB-KW"/>
</dbReference>
<evidence type="ECO:0000256" key="1">
    <source>
        <dbReference type="ARBA" id="ARBA00022670"/>
    </source>
</evidence>
<gene>
    <name evidence="10" type="ORF">EDC03_2201</name>
</gene>
<dbReference type="InterPro" id="IPR052173">
    <property type="entry name" value="Beta-lactam_resp_regulator"/>
</dbReference>